<evidence type="ECO:0000256" key="1">
    <source>
        <dbReference type="SAM" id="SignalP"/>
    </source>
</evidence>
<protein>
    <recommendedName>
        <fullName evidence="2">Endonuclease/exonuclease/phosphatase domain-containing protein</fullName>
    </recommendedName>
</protein>
<accession>A0A9Q8QQA6</accession>
<keyword evidence="4" id="KW-1185">Reference proteome</keyword>
<dbReference type="GO" id="GO:0003824">
    <property type="term" value="F:catalytic activity"/>
    <property type="evidence" value="ECO:0007669"/>
    <property type="project" value="InterPro"/>
</dbReference>
<dbReference type="OrthoDB" id="276515at2759"/>
<dbReference type="AlphaFoldDB" id="A0A9Q8QQA6"/>
<evidence type="ECO:0000259" key="2">
    <source>
        <dbReference type="Pfam" id="PF03372"/>
    </source>
</evidence>
<gene>
    <name evidence="3" type="ORF">JDV02_009602</name>
</gene>
<keyword evidence="1" id="KW-0732">Signal</keyword>
<dbReference type="KEGG" id="ptkz:JDV02_009602"/>
<dbReference type="RefSeq" id="XP_047847286.1">
    <property type="nucleotide sequence ID" value="XM_047991275.1"/>
</dbReference>
<reference evidence="3" key="1">
    <citation type="submission" date="2021-11" db="EMBL/GenBank/DDBJ databases">
        <title>Purpureocillium_takamizusanense_genome.</title>
        <authorList>
            <person name="Nguyen N.-H."/>
        </authorList>
    </citation>
    <scope>NUCLEOTIDE SEQUENCE</scope>
    <source>
        <strain evidence="3">PT3</strain>
    </source>
</reference>
<dbReference type="GeneID" id="72071547"/>
<dbReference type="EMBL" id="CP086363">
    <property type="protein sequence ID" value="UNI23805.1"/>
    <property type="molecule type" value="Genomic_DNA"/>
</dbReference>
<evidence type="ECO:0000313" key="3">
    <source>
        <dbReference type="EMBL" id="UNI23805.1"/>
    </source>
</evidence>
<dbReference type="Pfam" id="PF03372">
    <property type="entry name" value="Exo_endo_phos"/>
    <property type="match status" value="1"/>
</dbReference>
<dbReference type="InterPro" id="IPR005135">
    <property type="entry name" value="Endo/exonuclease/phosphatase"/>
</dbReference>
<dbReference type="PANTHER" id="PTHR41349">
    <property type="match status" value="1"/>
</dbReference>
<feature type="signal peptide" evidence="1">
    <location>
        <begin position="1"/>
        <end position="23"/>
    </location>
</feature>
<dbReference type="PANTHER" id="PTHR41349:SF1">
    <property type="entry name" value="PROTEIN CBG08683"/>
    <property type="match status" value="1"/>
</dbReference>
<dbReference type="InterPro" id="IPR036691">
    <property type="entry name" value="Endo/exonu/phosph_ase_sf"/>
</dbReference>
<proteinExistence type="predicted"/>
<organism evidence="3 4">
    <name type="scientific">Purpureocillium takamizusanense</name>
    <dbReference type="NCBI Taxonomy" id="2060973"/>
    <lineage>
        <taxon>Eukaryota</taxon>
        <taxon>Fungi</taxon>
        <taxon>Dikarya</taxon>
        <taxon>Ascomycota</taxon>
        <taxon>Pezizomycotina</taxon>
        <taxon>Sordariomycetes</taxon>
        <taxon>Hypocreomycetidae</taxon>
        <taxon>Hypocreales</taxon>
        <taxon>Ophiocordycipitaceae</taxon>
        <taxon>Purpureocillium</taxon>
    </lineage>
</organism>
<dbReference type="SUPFAM" id="SSF56219">
    <property type="entry name" value="DNase I-like"/>
    <property type="match status" value="1"/>
</dbReference>
<dbReference type="Proteomes" id="UP000829364">
    <property type="component" value="Chromosome 10"/>
</dbReference>
<sequence length="499" mass="55314">MYLSSFFSTALAVVAIAGSTVSAAPFPSLPGSITMVRIKPNLQIRYETSEAHDDNWIGIYYPSYGGPEKEKYVNDAIEWKPAKGENGVVELDIEKLQPGRYTVYFLSQGGYKWQSIPIDVVITGSGPLKFIINNFTTHNARVGDYFDAVIAGLLGNPEDQDTNFVKKEGPDWVQVTTDGSLFGTPTAGGLSRVAVEAQAKSGARALLIVYIPVHNAGASLVEQLSVVTLNLWYGGREVKDAHRKQIQYIANSGADVVGLQETMDTHGIRLANALGWHVWQGKSAAIIARYPIAQVYQATGVSGAVRLELDGNKREVIVWNAHLADKPYGPYSLCFDRLAPVEVLRHEEESGREAQMRDILYKMRPHLGNAKKVPVILTGDFNAPSHLDYTDATRWRHCNAGRMEWPTSVQAAKAGLADSFREIHSDPLQVPGNTWSPIYRSNDGRHEPEDRIDFIHHKGLLRPIVAEVDVWGTHRFEPHHADNEWPSDHAAVRTIFSFP</sequence>
<name>A0A9Q8QQA6_9HYPO</name>
<feature type="chain" id="PRO_5040210548" description="Endonuclease/exonuclease/phosphatase domain-containing protein" evidence="1">
    <location>
        <begin position="24"/>
        <end position="499"/>
    </location>
</feature>
<feature type="domain" description="Endonuclease/exonuclease/phosphatase" evidence="2">
    <location>
        <begin position="228"/>
        <end position="489"/>
    </location>
</feature>
<dbReference type="Gene3D" id="3.60.10.10">
    <property type="entry name" value="Endonuclease/exonuclease/phosphatase"/>
    <property type="match status" value="1"/>
</dbReference>
<evidence type="ECO:0000313" key="4">
    <source>
        <dbReference type="Proteomes" id="UP000829364"/>
    </source>
</evidence>